<dbReference type="EMBL" id="JBHLTP010000009">
    <property type="protein sequence ID" value="MFC0524142.1"/>
    <property type="molecule type" value="Genomic_DNA"/>
</dbReference>
<dbReference type="NCBIfam" id="NF007197">
    <property type="entry name" value="PRK09618.1"/>
    <property type="match status" value="1"/>
</dbReference>
<evidence type="ECO:0000313" key="3">
    <source>
        <dbReference type="EMBL" id="MFC0524142.1"/>
    </source>
</evidence>
<sequence>MSSIDPSLYLQAQSTTASPSGNNGATLGKDDFLKILMTQLQNQDPTSPMKDQEFINQMTNFSMLEQMTNVSSSIEAFTKSQSNNPIVEYSHMIGKQVTYALSSFDETSNIKAVSTKEGKVYLELTNGEKITPDQITRLSAEESE</sequence>
<gene>
    <name evidence="3" type="primary">flgD</name>
    <name evidence="3" type="ORF">ACFFGV_11265</name>
</gene>
<name>A0ABV6LP10_9BACI</name>
<dbReference type="Pfam" id="PF03963">
    <property type="entry name" value="FlgD"/>
    <property type="match status" value="1"/>
</dbReference>
<keyword evidence="4" id="KW-1185">Reference proteome</keyword>
<evidence type="ECO:0000256" key="2">
    <source>
        <dbReference type="ARBA" id="ARBA00022795"/>
    </source>
</evidence>
<dbReference type="RefSeq" id="WP_377347794.1">
    <property type="nucleotide sequence ID" value="NZ_JBHLTP010000009.1"/>
</dbReference>
<keyword evidence="3" id="KW-0969">Cilium</keyword>
<keyword evidence="3" id="KW-0282">Flagellum</keyword>
<dbReference type="InterPro" id="IPR005648">
    <property type="entry name" value="FlgD"/>
</dbReference>
<protein>
    <submittedName>
        <fullName evidence="3">Flagellar hook assembly protein FlgD</fullName>
    </submittedName>
</protein>
<keyword evidence="3" id="KW-0966">Cell projection</keyword>
<evidence type="ECO:0000313" key="4">
    <source>
        <dbReference type="Proteomes" id="UP001589836"/>
    </source>
</evidence>
<organism evidence="3 4">
    <name type="scientific">Pontibacillus salicampi</name>
    <dbReference type="NCBI Taxonomy" id="1449801"/>
    <lineage>
        <taxon>Bacteria</taxon>
        <taxon>Bacillati</taxon>
        <taxon>Bacillota</taxon>
        <taxon>Bacilli</taxon>
        <taxon>Bacillales</taxon>
        <taxon>Bacillaceae</taxon>
        <taxon>Pontibacillus</taxon>
    </lineage>
</organism>
<keyword evidence="2" id="KW-1005">Bacterial flagellum biogenesis</keyword>
<proteinExistence type="inferred from homology"/>
<comment type="similarity">
    <text evidence="1">Belongs to the FlgD family.</text>
</comment>
<comment type="caution">
    <text evidence="3">The sequence shown here is derived from an EMBL/GenBank/DDBJ whole genome shotgun (WGS) entry which is preliminary data.</text>
</comment>
<reference evidence="3 4" key="1">
    <citation type="submission" date="2024-09" db="EMBL/GenBank/DDBJ databases">
        <authorList>
            <person name="Sun Q."/>
            <person name="Mori K."/>
        </authorList>
    </citation>
    <scope>NUCLEOTIDE SEQUENCE [LARGE SCALE GENOMIC DNA]</scope>
    <source>
        <strain evidence="3 4">NCAIM B.02529</strain>
    </source>
</reference>
<evidence type="ECO:0000256" key="1">
    <source>
        <dbReference type="ARBA" id="ARBA00010577"/>
    </source>
</evidence>
<accession>A0ABV6LP10</accession>
<dbReference type="Proteomes" id="UP001589836">
    <property type="component" value="Unassembled WGS sequence"/>
</dbReference>